<evidence type="ECO:0000313" key="9">
    <source>
        <dbReference type="Proteomes" id="UP000276133"/>
    </source>
</evidence>
<sequence>MSKSIIRIQSSEGTKRLELHPNDSLSSFYQKVFSEFKVDQSKYDEWQLFFDLNKTKLIPNSSKTRASELLSHGDMIYFLEIQSSLNSEQFRGEEDEIDTELAKQDGLISRGRDPQLCHHGPSGKCIHCVPVEPYDLEYLKKINSSTKYVSFHAYLKKLQGGPDKAKFCNLENLNCKIKPGCKEHPVWPKGICNKCQPPTIYLNRQNYRHVDNVMFENGQIVERFLNFWRKSGHQRAGFLFGRYEAYDGVPLGIRAVVAAIYEPPQQTSESSVEIDLNDPNEEKVLSVAKILGLKCVGWIFTDLIRDDSGKGVVKHYRGDANTFFLSADECIMAGYFQNKFKNYTQYSSDGYFGSKFVTVVVTGDEQNQIHFEGYQVSNQCTALVRDDCLIPTYDVPQLAYIRESTNEQYVPDVYFREKDQYNNEVTKIARPLPVEYLIVDLPAAFAKDPVYTFNEDSPLLKESFPIENRHEVNENQDFSALKNYMKQFPTYRFLDAMSDFHLLTFLATNQTVNLDSVIKTLVEAVRSKNGQNAIEWSKTSEWSTIEHFLVDGTSASMVEEWQCQMCTFLNEDSATVCQMCQTPRS</sequence>
<dbReference type="InterPro" id="IPR007716">
    <property type="entry name" value="NPL4_Zn-bd_put"/>
</dbReference>
<dbReference type="Pfam" id="PF05020">
    <property type="entry name" value="zf-NPL4"/>
    <property type="match status" value="1"/>
</dbReference>
<accession>A0A3M7QMW6</accession>
<dbReference type="InterPro" id="IPR001876">
    <property type="entry name" value="Znf_RanBP2"/>
</dbReference>
<evidence type="ECO:0000256" key="4">
    <source>
        <dbReference type="ARBA" id="ARBA00022833"/>
    </source>
</evidence>
<dbReference type="InterPro" id="IPR016563">
    <property type="entry name" value="Npl4"/>
</dbReference>
<dbReference type="GO" id="GO:0031625">
    <property type="term" value="F:ubiquitin protein ligase binding"/>
    <property type="evidence" value="ECO:0007669"/>
    <property type="project" value="TreeGrafter"/>
</dbReference>
<dbReference type="Gene3D" id="4.10.1060.10">
    <property type="entry name" value="Zinc finger, RanBP2-type"/>
    <property type="match status" value="1"/>
</dbReference>
<dbReference type="OrthoDB" id="10251089at2759"/>
<name>A0A3M7QMW6_BRAPC</name>
<dbReference type="STRING" id="10195.A0A3M7QMW6"/>
<evidence type="ECO:0000256" key="1">
    <source>
        <dbReference type="ARBA" id="ARBA00011025"/>
    </source>
</evidence>
<dbReference type="SUPFAM" id="SSF90209">
    <property type="entry name" value="Ran binding protein zinc finger-like"/>
    <property type="match status" value="1"/>
</dbReference>
<keyword evidence="4" id="KW-0862">Zinc</keyword>
<dbReference type="GO" id="GO:0008270">
    <property type="term" value="F:zinc ion binding"/>
    <property type="evidence" value="ECO:0007669"/>
    <property type="project" value="UniProtKB-KW"/>
</dbReference>
<dbReference type="GO" id="GO:0006511">
    <property type="term" value="P:ubiquitin-dependent protein catabolic process"/>
    <property type="evidence" value="ECO:0007669"/>
    <property type="project" value="InterPro"/>
</dbReference>
<dbReference type="PANTHER" id="PTHR12710">
    <property type="entry name" value="NUCLEAR PROTEIN LOCALIZATION 4"/>
    <property type="match status" value="1"/>
</dbReference>
<dbReference type="CDD" id="cd08061">
    <property type="entry name" value="MPN_NPL4"/>
    <property type="match status" value="1"/>
</dbReference>
<dbReference type="InterPro" id="IPR007717">
    <property type="entry name" value="NPL4_C"/>
</dbReference>
<dbReference type="PIRSF" id="PIRSF010052">
    <property type="entry name" value="Polyub_prc_Npl4"/>
    <property type="match status" value="1"/>
</dbReference>
<protein>
    <submittedName>
        <fullName evidence="8">Nuclear localization 4-like protein</fullName>
    </submittedName>
</protein>
<dbReference type="AlphaFoldDB" id="A0A3M7QMW6"/>
<evidence type="ECO:0000256" key="5">
    <source>
        <dbReference type="PROSITE-ProRule" id="PRU00322"/>
    </source>
</evidence>
<dbReference type="GO" id="GO:0005634">
    <property type="term" value="C:nucleus"/>
    <property type="evidence" value="ECO:0007669"/>
    <property type="project" value="TreeGrafter"/>
</dbReference>
<feature type="domain" description="MPN" evidence="7">
    <location>
        <begin position="213"/>
        <end position="352"/>
    </location>
</feature>
<dbReference type="InterPro" id="IPR024682">
    <property type="entry name" value="Npl4_Ub-like_dom"/>
</dbReference>
<feature type="domain" description="RanBP2-type" evidence="6">
    <location>
        <begin position="557"/>
        <end position="585"/>
    </location>
</feature>
<evidence type="ECO:0000256" key="3">
    <source>
        <dbReference type="ARBA" id="ARBA00022771"/>
    </source>
</evidence>
<dbReference type="PANTHER" id="PTHR12710:SF0">
    <property type="entry name" value="NUCLEAR PROTEIN LOCALIZATION PROTEIN 4 HOMOLOG"/>
    <property type="match status" value="1"/>
</dbReference>
<dbReference type="Proteomes" id="UP000276133">
    <property type="component" value="Unassembled WGS sequence"/>
</dbReference>
<organism evidence="8 9">
    <name type="scientific">Brachionus plicatilis</name>
    <name type="common">Marine rotifer</name>
    <name type="synonym">Brachionus muelleri</name>
    <dbReference type="NCBI Taxonomy" id="10195"/>
    <lineage>
        <taxon>Eukaryota</taxon>
        <taxon>Metazoa</taxon>
        <taxon>Spiralia</taxon>
        <taxon>Gnathifera</taxon>
        <taxon>Rotifera</taxon>
        <taxon>Eurotatoria</taxon>
        <taxon>Monogononta</taxon>
        <taxon>Pseudotrocha</taxon>
        <taxon>Ploima</taxon>
        <taxon>Brachionidae</taxon>
        <taxon>Brachionus</taxon>
    </lineage>
</organism>
<dbReference type="PROSITE" id="PS50249">
    <property type="entry name" value="MPN"/>
    <property type="match status" value="1"/>
</dbReference>
<dbReference type="InterPro" id="IPR036443">
    <property type="entry name" value="Znf_RanBP2_sf"/>
</dbReference>
<evidence type="ECO:0000259" key="6">
    <source>
        <dbReference type="PROSITE" id="PS50199"/>
    </source>
</evidence>
<evidence type="ECO:0000256" key="2">
    <source>
        <dbReference type="ARBA" id="ARBA00022723"/>
    </source>
</evidence>
<reference evidence="8 9" key="1">
    <citation type="journal article" date="2018" name="Sci. Rep.">
        <title>Genomic signatures of local adaptation to the degree of environmental predictability in rotifers.</title>
        <authorList>
            <person name="Franch-Gras L."/>
            <person name="Hahn C."/>
            <person name="Garcia-Roger E.M."/>
            <person name="Carmona M.J."/>
            <person name="Serra M."/>
            <person name="Gomez A."/>
        </authorList>
    </citation>
    <scope>NUCLEOTIDE SEQUENCE [LARGE SCALE GENOMIC DNA]</scope>
    <source>
        <strain evidence="8">HYR1</strain>
    </source>
</reference>
<evidence type="ECO:0000259" key="7">
    <source>
        <dbReference type="PROSITE" id="PS50249"/>
    </source>
</evidence>
<dbReference type="Pfam" id="PF05021">
    <property type="entry name" value="NPL4"/>
    <property type="match status" value="1"/>
</dbReference>
<proteinExistence type="inferred from homology"/>
<gene>
    <name evidence="8" type="ORF">BpHYR1_049355</name>
</gene>
<dbReference type="InterPro" id="IPR037518">
    <property type="entry name" value="MPN"/>
</dbReference>
<dbReference type="Pfam" id="PF11543">
    <property type="entry name" value="UN_NPL4"/>
    <property type="match status" value="1"/>
</dbReference>
<dbReference type="PROSITE" id="PS50199">
    <property type="entry name" value="ZF_RANBP2_2"/>
    <property type="match status" value="1"/>
</dbReference>
<dbReference type="Gene3D" id="3.10.20.90">
    <property type="entry name" value="Phosphatidylinositol 3-kinase Catalytic Subunit, Chain A, domain 1"/>
    <property type="match status" value="1"/>
</dbReference>
<evidence type="ECO:0000313" key="8">
    <source>
        <dbReference type="EMBL" id="RNA12630.1"/>
    </source>
</evidence>
<keyword evidence="3 5" id="KW-0863">Zinc-finger</keyword>
<dbReference type="SMART" id="SM00547">
    <property type="entry name" value="ZnF_RBZ"/>
    <property type="match status" value="1"/>
</dbReference>
<dbReference type="EMBL" id="REGN01005649">
    <property type="protein sequence ID" value="RNA12630.1"/>
    <property type="molecule type" value="Genomic_DNA"/>
</dbReference>
<keyword evidence="9" id="KW-1185">Reference proteome</keyword>
<comment type="similarity">
    <text evidence="1">Belongs to the NPL4 family.</text>
</comment>
<dbReference type="GO" id="GO:0043130">
    <property type="term" value="F:ubiquitin binding"/>
    <property type="evidence" value="ECO:0007669"/>
    <property type="project" value="TreeGrafter"/>
</dbReference>
<keyword evidence="2" id="KW-0479">Metal-binding</keyword>
<comment type="caution">
    <text evidence="8">The sequence shown here is derived from an EMBL/GenBank/DDBJ whole genome shotgun (WGS) entry which is preliminary data.</text>
</comment>
<dbReference type="PROSITE" id="PS01358">
    <property type="entry name" value="ZF_RANBP2_1"/>
    <property type="match status" value="1"/>
</dbReference>